<evidence type="ECO:0000256" key="11">
    <source>
        <dbReference type="ARBA" id="ARBA00023303"/>
    </source>
</evidence>
<comment type="subcellular location">
    <subcellularLocation>
        <location evidence="1">Membrane</location>
        <topology evidence="1">Multi-pass membrane protein</topology>
    </subcellularLocation>
</comment>
<feature type="transmembrane region" description="Helical" evidence="13">
    <location>
        <begin position="357"/>
        <end position="378"/>
    </location>
</feature>
<dbReference type="PANTHER" id="PTHR11537:SF113">
    <property type="entry name" value="POTASSIUM VOLTAGE-GATED CHANNEL PROTEIN SHAKER"/>
    <property type="match status" value="1"/>
</dbReference>
<dbReference type="GO" id="GO:0051260">
    <property type="term" value="P:protein homooligomerization"/>
    <property type="evidence" value="ECO:0007669"/>
    <property type="project" value="InterPro"/>
</dbReference>
<evidence type="ECO:0000256" key="3">
    <source>
        <dbReference type="ARBA" id="ARBA00022538"/>
    </source>
</evidence>
<dbReference type="AlphaFoldDB" id="A0AAJ7XH48"/>
<feature type="domain" description="Potassium channel tetramerisation-type BTB" evidence="15">
    <location>
        <begin position="70"/>
        <end position="156"/>
    </location>
</feature>
<feature type="compositionally biased region" description="Low complexity" evidence="12">
    <location>
        <begin position="45"/>
        <end position="59"/>
    </location>
</feature>
<dbReference type="InterPro" id="IPR003131">
    <property type="entry name" value="T1-type_BTB"/>
</dbReference>
<dbReference type="Gene3D" id="1.10.287.70">
    <property type="match status" value="1"/>
</dbReference>
<dbReference type="Proteomes" id="UP001318040">
    <property type="component" value="Chromosome 65"/>
</dbReference>
<keyword evidence="9" id="KW-0406">Ion transport</keyword>
<feature type="transmembrane region" description="Helical" evidence="13">
    <location>
        <begin position="384"/>
        <end position="406"/>
    </location>
</feature>
<dbReference type="PRINTS" id="PR00169">
    <property type="entry name" value="KCHANNEL"/>
</dbReference>
<dbReference type="RefSeq" id="XP_032833977.1">
    <property type="nucleotide sequence ID" value="XM_032978086.1"/>
</dbReference>
<dbReference type="GO" id="GO:0005251">
    <property type="term" value="F:delayed rectifier potassium channel activity"/>
    <property type="evidence" value="ECO:0007669"/>
    <property type="project" value="TreeGrafter"/>
</dbReference>
<feature type="region of interest" description="Disordered" evidence="12">
    <location>
        <begin position="226"/>
        <end position="245"/>
    </location>
</feature>
<keyword evidence="3" id="KW-0633">Potassium transport</keyword>
<dbReference type="InterPro" id="IPR027359">
    <property type="entry name" value="Volt_channel_dom_sf"/>
</dbReference>
<evidence type="ECO:0000256" key="4">
    <source>
        <dbReference type="ARBA" id="ARBA00022692"/>
    </source>
</evidence>
<protein>
    <submittedName>
        <fullName evidence="17">Potassium voltage-gated channel subfamily A member 2-like</fullName>
    </submittedName>
</protein>
<dbReference type="InterPro" id="IPR005821">
    <property type="entry name" value="Ion_trans_dom"/>
</dbReference>
<evidence type="ECO:0000259" key="15">
    <source>
        <dbReference type="Pfam" id="PF02214"/>
    </source>
</evidence>
<dbReference type="FunFam" id="1.20.120.350:FF:000074">
    <property type="entry name" value="SHaW family of potassium channels"/>
    <property type="match status" value="1"/>
</dbReference>
<reference evidence="17" key="1">
    <citation type="submission" date="2025-08" db="UniProtKB">
        <authorList>
            <consortium name="RefSeq"/>
        </authorList>
    </citation>
    <scope>IDENTIFICATION</scope>
    <source>
        <tissue evidence="17">Sperm</tissue>
    </source>
</reference>
<dbReference type="Gene3D" id="1.20.120.350">
    <property type="entry name" value="Voltage-gated potassium channels. Chain C"/>
    <property type="match status" value="1"/>
</dbReference>
<evidence type="ECO:0000256" key="12">
    <source>
        <dbReference type="SAM" id="MobiDB-lite"/>
    </source>
</evidence>
<organism evidence="16 17">
    <name type="scientific">Petromyzon marinus</name>
    <name type="common">Sea lamprey</name>
    <dbReference type="NCBI Taxonomy" id="7757"/>
    <lineage>
        <taxon>Eukaryota</taxon>
        <taxon>Metazoa</taxon>
        <taxon>Chordata</taxon>
        <taxon>Craniata</taxon>
        <taxon>Vertebrata</taxon>
        <taxon>Cyclostomata</taxon>
        <taxon>Hyperoartia</taxon>
        <taxon>Petromyzontiformes</taxon>
        <taxon>Petromyzontidae</taxon>
        <taxon>Petromyzon</taxon>
    </lineage>
</organism>
<keyword evidence="5" id="KW-0631">Potassium channel</keyword>
<proteinExistence type="predicted"/>
<dbReference type="PRINTS" id="PR01496">
    <property type="entry name" value="SHAKERCHANEL"/>
</dbReference>
<gene>
    <name evidence="17" type="primary">LOC116956444</name>
</gene>
<feature type="transmembrane region" description="Helical" evidence="13">
    <location>
        <begin position="418"/>
        <end position="439"/>
    </location>
</feature>
<dbReference type="Pfam" id="PF00520">
    <property type="entry name" value="Ion_trans"/>
    <property type="match status" value="1"/>
</dbReference>
<evidence type="ECO:0000313" key="16">
    <source>
        <dbReference type="Proteomes" id="UP001318040"/>
    </source>
</evidence>
<dbReference type="InterPro" id="IPR011333">
    <property type="entry name" value="SKP1/BTB/POZ_sf"/>
</dbReference>
<feature type="region of interest" description="Disordered" evidence="12">
    <location>
        <begin position="506"/>
        <end position="570"/>
    </location>
</feature>
<accession>A0AAJ7XH48</accession>
<evidence type="ECO:0000313" key="17">
    <source>
        <dbReference type="RefSeq" id="XP_032833977.1"/>
    </source>
</evidence>
<dbReference type="InterPro" id="IPR003968">
    <property type="entry name" value="K_chnl_volt-dep_Kv"/>
</dbReference>
<feature type="compositionally biased region" description="Acidic residues" evidence="12">
    <location>
        <begin position="552"/>
        <end position="563"/>
    </location>
</feature>
<keyword evidence="10 13" id="KW-0472">Membrane</keyword>
<evidence type="ECO:0000256" key="8">
    <source>
        <dbReference type="ARBA" id="ARBA00022989"/>
    </source>
</evidence>
<evidence type="ECO:0000256" key="9">
    <source>
        <dbReference type="ARBA" id="ARBA00023065"/>
    </source>
</evidence>
<sequence>MSSVSVAELTMRRDCASPQPATDSSYTTLFTTEDLPNNHHHHHQCPQQQQQQHHQQQGQELPVAAWSERVAINVSGLRFETRRSTLERFPRTLLGDGARLLRFFDPLRDEYFFDRNRDSFGAILFYFQSGGSLHRPSAVPHGLFVQEVRFYDLGAEARGRLCEEERCSREDPERPPLPRNRLQRRAWLLFEHPESSVWARAVALVSVLATLASVVVFCLETVPYGERKSGGRKGSGEGEEGEEGGGGGGAAAAAFAVEVACIAWFCLELLARFCACPSKAAFFKNFMNIIDVLAIVPFLTMLCLPDADMQSAQQQALSFAILRVVRLVRVFRIFKLSRHSKGLRILGQTLNASLRELGLLVFFLFIGVVLFSSAVYYAEADEPATNFTSIPVAFWWSIITMTTVGYGDMSPITLGGKIVGSLCAIAGVLTIALPVPVIVSNFNYFYHLEMDGGDSTRACTDDSEPRDDADAVATAGGPALISCPTSSTSSSTSSCCCCRRRHLPPGVMSPGDQPPRKELKERETEDEKGSALSLRELGDAALGEGAKRAEDKDEEEEEEDEERASERCLHSSLEWEVKEEVVVETDV</sequence>
<feature type="transmembrane region" description="Helical" evidence="13">
    <location>
        <begin position="197"/>
        <end position="219"/>
    </location>
</feature>
<keyword evidence="4 13" id="KW-0812">Transmembrane</keyword>
<dbReference type="Pfam" id="PF02214">
    <property type="entry name" value="BTB_2"/>
    <property type="match status" value="1"/>
</dbReference>
<feature type="compositionally biased region" description="Polar residues" evidence="12">
    <location>
        <begin position="19"/>
        <end position="35"/>
    </location>
</feature>
<dbReference type="InterPro" id="IPR028325">
    <property type="entry name" value="VG_K_chnl"/>
</dbReference>
<dbReference type="Gene3D" id="3.30.710.10">
    <property type="entry name" value="Potassium Channel Kv1.1, Chain A"/>
    <property type="match status" value="1"/>
</dbReference>
<evidence type="ECO:0000259" key="14">
    <source>
        <dbReference type="Pfam" id="PF00520"/>
    </source>
</evidence>
<dbReference type="PRINTS" id="PR01491">
    <property type="entry name" value="KVCHANNEL"/>
</dbReference>
<feature type="region of interest" description="Disordered" evidence="12">
    <location>
        <begin position="1"/>
        <end position="60"/>
    </location>
</feature>
<dbReference type="GO" id="GO:0001508">
    <property type="term" value="P:action potential"/>
    <property type="evidence" value="ECO:0007669"/>
    <property type="project" value="TreeGrafter"/>
</dbReference>
<keyword evidence="7" id="KW-0630">Potassium</keyword>
<keyword evidence="11" id="KW-0407">Ion channel</keyword>
<evidence type="ECO:0000256" key="13">
    <source>
        <dbReference type="SAM" id="Phobius"/>
    </source>
</evidence>
<dbReference type="SUPFAM" id="SSF54695">
    <property type="entry name" value="POZ domain"/>
    <property type="match status" value="1"/>
</dbReference>
<evidence type="ECO:0000256" key="6">
    <source>
        <dbReference type="ARBA" id="ARBA00022882"/>
    </source>
</evidence>
<evidence type="ECO:0000256" key="10">
    <source>
        <dbReference type="ARBA" id="ARBA00023136"/>
    </source>
</evidence>
<dbReference type="PANTHER" id="PTHR11537">
    <property type="entry name" value="VOLTAGE-GATED POTASSIUM CHANNEL"/>
    <property type="match status" value="1"/>
</dbReference>
<evidence type="ECO:0000256" key="7">
    <source>
        <dbReference type="ARBA" id="ARBA00022958"/>
    </source>
</evidence>
<dbReference type="FunFam" id="1.10.287.70:FF:000002">
    <property type="entry name" value="Potassium voltage-gated channel subfamily a member"/>
    <property type="match status" value="1"/>
</dbReference>
<evidence type="ECO:0000256" key="5">
    <source>
        <dbReference type="ARBA" id="ARBA00022826"/>
    </source>
</evidence>
<keyword evidence="8 13" id="KW-1133">Transmembrane helix</keyword>
<keyword evidence="16" id="KW-1185">Reference proteome</keyword>
<keyword evidence="2" id="KW-0813">Transport</keyword>
<feature type="compositionally biased region" description="Basic and acidic residues" evidence="12">
    <location>
        <begin position="514"/>
        <end position="529"/>
    </location>
</feature>
<evidence type="ECO:0000256" key="2">
    <source>
        <dbReference type="ARBA" id="ARBA00022448"/>
    </source>
</evidence>
<feature type="domain" description="Ion transport" evidence="14">
    <location>
        <begin position="201"/>
        <end position="447"/>
    </location>
</feature>
<evidence type="ECO:0000256" key="1">
    <source>
        <dbReference type="ARBA" id="ARBA00004141"/>
    </source>
</evidence>
<dbReference type="SUPFAM" id="SSF81324">
    <property type="entry name" value="Voltage-gated potassium channels"/>
    <property type="match status" value="1"/>
</dbReference>
<dbReference type="KEGG" id="pmrn:116956444"/>
<keyword evidence="6" id="KW-0851">Voltage-gated channel</keyword>
<name>A0AAJ7XH48_PETMA</name>
<dbReference type="InterPro" id="IPR003972">
    <property type="entry name" value="K_chnl_volt-dep_Kv1"/>
</dbReference>
<dbReference type="GO" id="GO:0008076">
    <property type="term" value="C:voltage-gated potassium channel complex"/>
    <property type="evidence" value="ECO:0007669"/>
    <property type="project" value="InterPro"/>
</dbReference>